<dbReference type="AlphaFoldDB" id="A0A6A6AZT5"/>
<evidence type="ECO:0000256" key="2">
    <source>
        <dbReference type="ARBA" id="ARBA00012485"/>
    </source>
</evidence>
<dbReference type="Gene3D" id="3.30.2410.10">
    <property type="entry name" value="Hect, E3 ligase catalytic domain"/>
    <property type="match status" value="1"/>
</dbReference>
<evidence type="ECO:0000313" key="8">
    <source>
        <dbReference type="Proteomes" id="UP000799438"/>
    </source>
</evidence>
<dbReference type="OrthoDB" id="5981550at2759"/>
<dbReference type="Gene3D" id="3.30.2160.10">
    <property type="entry name" value="Hect, E3 ligase catalytic domain"/>
    <property type="match status" value="1"/>
</dbReference>
<dbReference type="SMART" id="SM00119">
    <property type="entry name" value="HECTc"/>
    <property type="match status" value="1"/>
</dbReference>
<keyword evidence="3" id="KW-0808">Transferase</keyword>
<evidence type="ECO:0000259" key="6">
    <source>
        <dbReference type="PROSITE" id="PS50237"/>
    </source>
</evidence>
<organism evidence="7 8">
    <name type="scientific">Aplosporella prunicola CBS 121167</name>
    <dbReference type="NCBI Taxonomy" id="1176127"/>
    <lineage>
        <taxon>Eukaryota</taxon>
        <taxon>Fungi</taxon>
        <taxon>Dikarya</taxon>
        <taxon>Ascomycota</taxon>
        <taxon>Pezizomycotina</taxon>
        <taxon>Dothideomycetes</taxon>
        <taxon>Dothideomycetes incertae sedis</taxon>
        <taxon>Botryosphaeriales</taxon>
        <taxon>Aplosporellaceae</taxon>
        <taxon>Aplosporella</taxon>
    </lineage>
</organism>
<dbReference type="InterPro" id="IPR044611">
    <property type="entry name" value="E3A/B/C-like"/>
</dbReference>
<feature type="domain" description="HECT" evidence="6">
    <location>
        <begin position="442"/>
        <end position="800"/>
    </location>
</feature>
<dbReference type="EMBL" id="ML995520">
    <property type="protein sequence ID" value="KAF2136475.1"/>
    <property type="molecule type" value="Genomic_DNA"/>
</dbReference>
<dbReference type="Gene3D" id="3.90.1750.10">
    <property type="entry name" value="Hect, E3 ligase catalytic domains"/>
    <property type="match status" value="1"/>
</dbReference>
<feature type="active site" description="Glycyl thioester intermediate" evidence="5">
    <location>
        <position position="768"/>
    </location>
</feature>
<keyword evidence="8" id="KW-1185">Reference proteome</keyword>
<accession>A0A6A6AZT5</accession>
<evidence type="ECO:0000256" key="5">
    <source>
        <dbReference type="PROSITE-ProRule" id="PRU00104"/>
    </source>
</evidence>
<dbReference type="GeneID" id="54295088"/>
<name>A0A6A6AZT5_9PEZI</name>
<reference evidence="7" key="1">
    <citation type="journal article" date="2020" name="Stud. Mycol.">
        <title>101 Dothideomycetes genomes: a test case for predicting lifestyles and emergence of pathogens.</title>
        <authorList>
            <person name="Haridas S."/>
            <person name="Albert R."/>
            <person name="Binder M."/>
            <person name="Bloem J."/>
            <person name="Labutti K."/>
            <person name="Salamov A."/>
            <person name="Andreopoulos B."/>
            <person name="Baker S."/>
            <person name="Barry K."/>
            <person name="Bills G."/>
            <person name="Bluhm B."/>
            <person name="Cannon C."/>
            <person name="Castanera R."/>
            <person name="Culley D."/>
            <person name="Daum C."/>
            <person name="Ezra D."/>
            <person name="Gonzalez J."/>
            <person name="Henrissat B."/>
            <person name="Kuo A."/>
            <person name="Liang C."/>
            <person name="Lipzen A."/>
            <person name="Lutzoni F."/>
            <person name="Magnuson J."/>
            <person name="Mondo S."/>
            <person name="Nolan M."/>
            <person name="Ohm R."/>
            <person name="Pangilinan J."/>
            <person name="Park H.-J."/>
            <person name="Ramirez L."/>
            <person name="Alfaro M."/>
            <person name="Sun H."/>
            <person name="Tritt A."/>
            <person name="Yoshinaga Y."/>
            <person name="Zwiers L.-H."/>
            <person name="Turgeon B."/>
            <person name="Goodwin S."/>
            <person name="Spatafora J."/>
            <person name="Crous P."/>
            <person name="Grigoriev I."/>
        </authorList>
    </citation>
    <scope>NUCLEOTIDE SEQUENCE</scope>
    <source>
        <strain evidence="7">CBS 121167</strain>
    </source>
</reference>
<dbReference type="Proteomes" id="UP000799438">
    <property type="component" value="Unassembled WGS sequence"/>
</dbReference>
<dbReference type="PROSITE" id="PS50237">
    <property type="entry name" value="HECT"/>
    <property type="match status" value="1"/>
</dbReference>
<dbReference type="SUPFAM" id="SSF56204">
    <property type="entry name" value="Hect, E3 ligase catalytic domain"/>
    <property type="match status" value="1"/>
</dbReference>
<proteinExistence type="predicted"/>
<dbReference type="RefSeq" id="XP_033392193.1">
    <property type="nucleotide sequence ID" value="XM_033537592.1"/>
</dbReference>
<dbReference type="PANTHER" id="PTHR45700">
    <property type="entry name" value="UBIQUITIN-PROTEIN LIGASE E3C"/>
    <property type="match status" value="1"/>
</dbReference>
<evidence type="ECO:0000313" key="7">
    <source>
        <dbReference type="EMBL" id="KAF2136475.1"/>
    </source>
</evidence>
<evidence type="ECO:0000256" key="3">
    <source>
        <dbReference type="ARBA" id="ARBA00022679"/>
    </source>
</evidence>
<evidence type="ECO:0000256" key="4">
    <source>
        <dbReference type="ARBA" id="ARBA00022786"/>
    </source>
</evidence>
<dbReference type="GO" id="GO:0000209">
    <property type="term" value="P:protein polyubiquitination"/>
    <property type="evidence" value="ECO:0007669"/>
    <property type="project" value="InterPro"/>
</dbReference>
<protein>
    <recommendedName>
        <fullName evidence="2">HECT-type E3 ubiquitin transferase</fullName>
        <ecNumber evidence="2">2.3.2.26</ecNumber>
    </recommendedName>
</protein>
<keyword evidence="4 5" id="KW-0833">Ubl conjugation pathway</keyword>
<dbReference type="PANTHER" id="PTHR45700:SF8">
    <property type="entry name" value="HECT-TYPE E3 UBIQUITIN TRANSFERASE"/>
    <property type="match status" value="1"/>
</dbReference>
<dbReference type="InterPro" id="IPR000569">
    <property type="entry name" value="HECT_dom"/>
</dbReference>
<evidence type="ECO:0000256" key="1">
    <source>
        <dbReference type="ARBA" id="ARBA00000885"/>
    </source>
</evidence>
<comment type="catalytic activity">
    <reaction evidence="1">
        <text>S-ubiquitinyl-[E2 ubiquitin-conjugating enzyme]-L-cysteine + [acceptor protein]-L-lysine = [E2 ubiquitin-conjugating enzyme]-L-cysteine + N(6)-ubiquitinyl-[acceptor protein]-L-lysine.</text>
        <dbReference type="EC" id="2.3.2.26"/>
    </reaction>
</comment>
<dbReference type="FunFam" id="3.30.2410.10:FF:000003">
    <property type="entry name" value="probable E3 ubiquitin-protein ligase HERC4 isoform X1"/>
    <property type="match status" value="1"/>
</dbReference>
<sequence>MDPAHYLNENAHEHFSSQYVDQSIFHCLSSPDILLRSFVEKPTKDMRGSPLGHLDPSKMEHAFRSWQSINGPLIFDSLWIALESLFVPPPELKVRKNKKGRYAALYALDPKLPGRRNPNDCPKTEYIPDMDAAHIIMICIHALTSLVTKGRPQTWDEIRNLRIKGMMLPNTSSRERPNDAYSMPWLDTIDQLEYEPAVRLADRLARAVAARRCFAEIQQTTAKHDSTIPFGPAMDIVIEHLVHVERQRQKASSADGDNLKWKRETWGSWSVSGVFIEWLRTLIMKHWKGQLELKRWDTVGAAAEVLADMYRFHTELGLRKRFFHVQHLREKVDTLELTTSYMDRKEDPNTFHLLQYPFLFQDHVLVYYFRTFSYSSMSKWYTTSGNNWSLQDRFSRHFLSNSWRNYLNEHYAVASSRYLKLDVRRSNVLEDTLDQLWGLEKRQLLLPLKVRIGVDEGERGVDQGGVAQEFFRAALAEAFNPDNGMFTVDPQNRMTWFQPFSLEPLSRFELIGLLFSIAVYNGITLPVTLPKAFYRRLLGKPVINVDQIRDGWPDLARSFDFLLSCEDEVGDILSREYEFSFEARGLVININMADLDHETPSPYTILDYTDTDDPFALVVNWPPEPSEAPLVTNANRHQYVRDYISWLVDKSIKPQFDAFARGFRTCLPAKHLALLRPSLLRRTVEGSMHIDTHALERVTRYDGGFSAEHAFVREFWAVVHAWDQERKRKLLEFVTASDRVPVAGIESVVFWVQRNGPDGEGLPTSSTCFGRLLLPEYKDREKLEQKLGVAIENARGFGAA</sequence>
<dbReference type="EC" id="2.3.2.26" evidence="2"/>
<dbReference type="InterPro" id="IPR035983">
    <property type="entry name" value="Hect_E3_ubiquitin_ligase"/>
</dbReference>
<gene>
    <name evidence="7" type="ORF">K452DRAFT_237496</name>
</gene>
<dbReference type="Pfam" id="PF00632">
    <property type="entry name" value="HECT"/>
    <property type="match status" value="1"/>
</dbReference>
<dbReference type="GO" id="GO:0061630">
    <property type="term" value="F:ubiquitin protein ligase activity"/>
    <property type="evidence" value="ECO:0007669"/>
    <property type="project" value="UniProtKB-EC"/>
</dbReference>